<dbReference type="GO" id="GO:0004553">
    <property type="term" value="F:hydrolase activity, hydrolyzing O-glycosyl compounds"/>
    <property type="evidence" value="ECO:0007669"/>
    <property type="project" value="InterPro"/>
</dbReference>
<dbReference type="Gene3D" id="2.10.10.20">
    <property type="entry name" value="Carbohydrate-binding module superfamily 5/12"/>
    <property type="match status" value="1"/>
</dbReference>
<sequence length="319" mass="36333">MAPYWQPGVQYNHDDVVQFEGYEYRIIQSHRSQSDWTPDVTPALWGRLQVSQHREEKQWGEDCNPCPPAPTYGQTQRMETDQSSYQAPPAQPEQEHKEKHWYDIDEKQKKELEIGGGILAGLATVGAGVYAYKQYEQKKEEKQAHAWTLDNWMAESQARTQQWRSGQYDSPVAWIWCEGKNIPRDAIQGGEERGETLYICRAYHETGMMVGKASRVFKKGAVIGFKKDEIHIDKYEILVGNSRAVKWVTCAGKFNVGSLRARPVEGGREPDGTPIYIAQAPYHGAVHPGKACEMYGDGCFIPYDDTEKKVKEYAVLCYA</sequence>
<dbReference type="Pfam" id="PF11901">
    <property type="entry name" value="DM9"/>
    <property type="match status" value="1"/>
</dbReference>
<dbReference type="CDD" id="cd12214">
    <property type="entry name" value="ChiA1_BD"/>
    <property type="match status" value="1"/>
</dbReference>
<keyword evidence="1" id="KW-0378">Hydrolase</keyword>
<reference evidence="4" key="2">
    <citation type="journal article" date="2020" name="Nat. Commun.">
        <title>Large-scale genome sequencing of mycorrhizal fungi provides insights into the early evolution of symbiotic traits.</title>
        <authorList>
            <person name="Miyauchi S."/>
            <person name="Kiss E."/>
            <person name="Kuo A."/>
            <person name="Drula E."/>
            <person name="Kohler A."/>
            <person name="Sanchez-Garcia M."/>
            <person name="Morin E."/>
            <person name="Andreopoulos B."/>
            <person name="Barry K.W."/>
            <person name="Bonito G."/>
            <person name="Buee M."/>
            <person name="Carver A."/>
            <person name="Chen C."/>
            <person name="Cichocki N."/>
            <person name="Clum A."/>
            <person name="Culley D."/>
            <person name="Crous P.W."/>
            <person name="Fauchery L."/>
            <person name="Girlanda M."/>
            <person name="Hayes R.D."/>
            <person name="Keri Z."/>
            <person name="LaButti K."/>
            <person name="Lipzen A."/>
            <person name="Lombard V."/>
            <person name="Magnuson J."/>
            <person name="Maillard F."/>
            <person name="Murat C."/>
            <person name="Nolan M."/>
            <person name="Ohm R.A."/>
            <person name="Pangilinan J."/>
            <person name="Pereira M.F."/>
            <person name="Perotto S."/>
            <person name="Peter M."/>
            <person name="Pfister S."/>
            <person name="Riley R."/>
            <person name="Sitrit Y."/>
            <person name="Stielow J.B."/>
            <person name="Szollosi G."/>
            <person name="Zifcakova L."/>
            <person name="Stursova M."/>
            <person name="Spatafora J.W."/>
            <person name="Tedersoo L."/>
            <person name="Vaario L.M."/>
            <person name="Yamada A."/>
            <person name="Yan M."/>
            <person name="Wang P."/>
            <person name="Xu J."/>
            <person name="Bruns T."/>
            <person name="Baldrian P."/>
            <person name="Vilgalys R."/>
            <person name="Dunand C."/>
            <person name="Henrissat B."/>
            <person name="Grigoriev I.V."/>
            <person name="Hibbett D."/>
            <person name="Nagy L.G."/>
            <person name="Martin F.M."/>
        </authorList>
    </citation>
    <scope>NUCLEOTIDE SEQUENCE</scope>
    <source>
        <strain evidence="4">BED1</strain>
    </source>
</reference>
<evidence type="ECO:0000259" key="3">
    <source>
        <dbReference type="Pfam" id="PF02839"/>
    </source>
</evidence>
<feature type="region of interest" description="Disordered" evidence="2">
    <location>
        <begin position="56"/>
        <end position="98"/>
    </location>
</feature>
<name>A0AAD4C0R8_BOLED</name>
<dbReference type="SUPFAM" id="SSF51055">
    <property type="entry name" value="Carbohydrate binding domain"/>
    <property type="match status" value="1"/>
</dbReference>
<evidence type="ECO:0000256" key="1">
    <source>
        <dbReference type="ARBA" id="ARBA00022801"/>
    </source>
</evidence>
<dbReference type="InterPro" id="IPR006616">
    <property type="entry name" value="DM9_repeat"/>
</dbReference>
<dbReference type="InterPro" id="IPR036573">
    <property type="entry name" value="CBM_sf_5/12"/>
</dbReference>
<keyword evidence="5" id="KW-1185">Reference proteome</keyword>
<protein>
    <submittedName>
        <fullName evidence="4">Carbohydrate-binding module family 12 protein</fullName>
    </submittedName>
</protein>
<proteinExistence type="predicted"/>
<evidence type="ECO:0000313" key="4">
    <source>
        <dbReference type="EMBL" id="KAF8444671.1"/>
    </source>
</evidence>
<dbReference type="EMBL" id="WHUW01000006">
    <property type="protein sequence ID" value="KAF8444671.1"/>
    <property type="molecule type" value="Genomic_DNA"/>
</dbReference>
<gene>
    <name evidence="4" type="ORF">L210DRAFT_3731654</name>
</gene>
<evidence type="ECO:0000313" key="5">
    <source>
        <dbReference type="Proteomes" id="UP001194468"/>
    </source>
</evidence>
<dbReference type="SMART" id="SM00696">
    <property type="entry name" value="DM9"/>
    <property type="match status" value="2"/>
</dbReference>
<accession>A0AAD4C0R8</accession>
<evidence type="ECO:0000256" key="2">
    <source>
        <dbReference type="SAM" id="MobiDB-lite"/>
    </source>
</evidence>
<dbReference type="GO" id="GO:0030246">
    <property type="term" value="F:carbohydrate binding"/>
    <property type="evidence" value="ECO:0007669"/>
    <property type="project" value="InterPro"/>
</dbReference>
<dbReference type="AlphaFoldDB" id="A0AAD4C0R8"/>
<dbReference type="PANTHER" id="PTHR31649:SF1">
    <property type="entry name" value="FARNESOIC ACID O-METHYL TRANSFERASE DOMAIN-CONTAINING PROTEIN"/>
    <property type="match status" value="1"/>
</dbReference>
<dbReference type="Pfam" id="PF02839">
    <property type="entry name" value="CBM_5_12"/>
    <property type="match status" value="1"/>
</dbReference>
<feature type="compositionally biased region" description="Polar residues" evidence="2">
    <location>
        <begin position="72"/>
        <end position="86"/>
    </location>
</feature>
<comment type="caution">
    <text evidence="4">The sequence shown here is derived from an EMBL/GenBank/DDBJ whole genome shotgun (WGS) entry which is preliminary data.</text>
</comment>
<organism evidence="4 5">
    <name type="scientific">Boletus edulis BED1</name>
    <dbReference type="NCBI Taxonomy" id="1328754"/>
    <lineage>
        <taxon>Eukaryota</taxon>
        <taxon>Fungi</taxon>
        <taxon>Dikarya</taxon>
        <taxon>Basidiomycota</taxon>
        <taxon>Agaricomycotina</taxon>
        <taxon>Agaricomycetes</taxon>
        <taxon>Agaricomycetidae</taxon>
        <taxon>Boletales</taxon>
        <taxon>Boletineae</taxon>
        <taxon>Boletaceae</taxon>
        <taxon>Boletoideae</taxon>
        <taxon>Boletus</taxon>
    </lineage>
</organism>
<dbReference type="InterPro" id="IPR003610">
    <property type="entry name" value="CBM5/12"/>
</dbReference>
<dbReference type="PANTHER" id="PTHR31649">
    <property type="entry name" value="AGAP009604-PA"/>
    <property type="match status" value="1"/>
</dbReference>
<dbReference type="GO" id="GO:0005975">
    <property type="term" value="P:carbohydrate metabolic process"/>
    <property type="evidence" value="ECO:0007669"/>
    <property type="project" value="InterPro"/>
</dbReference>
<reference evidence="4" key="1">
    <citation type="submission" date="2019-10" db="EMBL/GenBank/DDBJ databases">
        <authorList>
            <consortium name="DOE Joint Genome Institute"/>
            <person name="Kuo A."/>
            <person name="Miyauchi S."/>
            <person name="Kiss E."/>
            <person name="Drula E."/>
            <person name="Kohler A."/>
            <person name="Sanchez-Garcia M."/>
            <person name="Andreopoulos B."/>
            <person name="Barry K.W."/>
            <person name="Bonito G."/>
            <person name="Buee M."/>
            <person name="Carver A."/>
            <person name="Chen C."/>
            <person name="Cichocki N."/>
            <person name="Clum A."/>
            <person name="Culley D."/>
            <person name="Crous P.W."/>
            <person name="Fauchery L."/>
            <person name="Girlanda M."/>
            <person name="Hayes R."/>
            <person name="Keri Z."/>
            <person name="LaButti K."/>
            <person name="Lipzen A."/>
            <person name="Lombard V."/>
            <person name="Magnuson J."/>
            <person name="Maillard F."/>
            <person name="Morin E."/>
            <person name="Murat C."/>
            <person name="Nolan M."/>
            <person name="Ohm R."/>
            <person name="Pangilinan J."/>
            <person name="Pereira M."/>
            <person name="Perotto S."/>
            <person name="Peter M."/>
            <person name="Riley R."/>
            <person name="Sitrit Y."/>
            <person name="Stielow B."/>
            <person name="Szollosi G."/>
            <person name="Zifcakova L."/>
            <person name="Stursova M."/>
            <person name="Spatafora J.W."/>
            <person name="Tedersoo L."/>
            <person name="Vaario L.-M."/>
            <person name="Yamada A."/>
            <person name="Yan M."/>
            <person name="Wang P."/>
            <person name="Xu J."/>
            <person name="Bruns T."/>
            <person name="Baldrian P."/>
            <person name="Vilgalys R."/>
            <person name="Henrissat B."/>
            <person name="Grigoriev I.V."/>
            <person name="Hibbett D."/>
            <person name="Nagy L.G."/>
            <person name="Martin F.M."/>
        </authorList>
    </citation>
    <scope>NUCLEOTIDE SEQUENCE</scope>
    <source>
        <strain evidence="4">BED1</strain>
    </source>
</reference>
<dbReference type="GO" id="GO:0005576">
    <property type="term" value="C:extracellular region"/>
    <property type="evidence" value="ECO:0007669"/>
    <property type="project" value="InterPro"/>
</dbReference>
<feature type="domain" description="Chitin-binding type-3" evidence="3">
    <location>
        <begin position="5"/>
        <end position="45"/>
    </location>
</feature>
<dbReference type="Proteomes" id="UP001194468">
    <property type="component" value="Unassembled WGS sequence"/>
</dbReference>